<feature type="compositionally biased region" description="Low complexity" evidence="1">
    <location>
        <begin position="67"/>
        <end position="85"/>
    </location>
</feature>
<feature type="compositionally biased region" description="Basic and acidic residues" evidence="1">
    <location>
        <begin position="1523"/>
        <end position="1539"/>
    </location>
</feature>
<feature type="region of interest" description="Disordered" evidence="1">
    <location>
        <begin position="498"/>
        <end position="550"/>
    </location>
</feature>
<name>A0A812SKQ5_9DINO</name>
<accession>A0A812SKQ5</accession>
<feature type="region of interest" description="Disordered" evidence="1">
    <location>
        <begin position="1469"/>
        <end position="1590"/>
    </location>
</feature>
<evidence type="ECO:0000313" key="4">
    <source>
        <dbReference type="Proteomes" id="UP000604046"/>
    </source>
</evidence>
<reference evidence="3" key="1">
    <citation type="submission" date="2021-02" db="EMBL/GenBank/DDBJ databases">
        <authorList>
            <person name="Dougan E. K."/>
            <person name="Rhodes N."/>
            <person name="Thang M."/>
            <person name="Chan C."/>
        </authorList>
    </citation>
    <scope>NUCLEOTIDE SEQUENCE</scope>
</reference>
<dbReference type="PANTHER" id="PTHR37984:SF5">
    <property type="entry name" value="PROTEIN NYNRIN-LIKE"/>
    <property type="match status" value="1"/>
</dbReference>
<sequence length="2271" mass="255215">METPLKRLPTGHRSVNILDFDTHPWKMPPELVTHYGGDPFRREVADSSFGETVLCAVDFGNVGGGSSAMATASSASTPTVSRSTTLEGSETKKTAIHLAKEHWKLELQRKTDQGELEHVDMEKGKDAYVLTLGMYVHGKNTGITNETSEHEDLCRYINSWVKRHAPPKFAWTSIAVNVQTAARIHVDKNNESSSSTMTTSFGPFTKGELWLEMGDGDTAEESEKIVWKDKHGFRTPGCETYYIHDDNEGDEMESGSQCSHDLEEVFDNVERMTGHEWFGRSGSMFKRMIARQMAAAEAAGFTPEKRSSIRKIDAAWKRMTLALCLMLTTARKQLVIDHLTIHRETDEPEVTSADTKKDRSMKKKSNVDIVQGIGEQLSKSKVHREYPIKVQACNHPADALRCRANQWSAWWTCTRCGARWDRRKEDATNATTTPNKVVENDGAPKLKIGHKEFPKYLPAPRGRPEQGARERCVKFHEHEYHDRVPAWAQCFFSSGEQSETTETTSRTTTGATLEDTDTEFPAGSVRDGPIGRRVERCRDGGKTGRNQRGQSKRILVQAEELRRCPQLAAKKLVHRLVERGWMLKAILVMISLSQSPGPPMPWILSGPSDELVWSHATNQWESSEKNDCATTTSTSGQEEDYNMKSSEKDCATATSTSGLGSIWCYVYPQSSIRSECLSDATGKIQCLQRKDITEIKESVQAKWDVAEVYSPPRVTKRAQRMGLAPGLAMDFSTGWDFSLPLHRKEALKLIHQHRPGLVMLSPPCGPFSTMRRLTTFKRDPAVVKKEVQQGTQHVEFSVRIAEIQMKAGRGFLFEHPRYADSWKGESLGRLRQHRDVFSVMVDMCQFGLKSKQGEPVLKPTILLTNVKEIAERMAKTCPRLHAHASLEGNQATRHAAIYTDIFVDEILKGLRRHLQVRHFPVFGCSDHWQRTPTALLCRHFQTRRALCVPQECEVFEVSEMSFTGHRRTTQMLVDGQTRHLQDDWRHAAAVATAQPWTGLTVFEIAPEIIVPGFILQAAQEFSKAAAHDMYHYQLSESSFQSEWWLLHHISDAAIHAFPSHRILEGRDTGRASSSSRLRSLEEIQGERDRGPELREVVPPDVRREVYRIHRNLGHPNLQTFLRALRHSGIKRSILRWVKREFLCPICEARKQPQSHRPAHLSRRLDFNEVVGVDLFYVKKHAMLNVLCWGTSLQWVEALSDKSAETVTRAFMKSWCGHYGAPRMLVADQGGEFTGAFFVQTVSDAGTLIHYTDVKSPWQNSRTERAGGIFKQKLQTTIDEAGIVDETELDIAIAETLWTRNQYFDRSGFSPFQRVFGATPRIPMNLLSDDMIDRELLQSPQSDSMQRTLVIREVARKAWMRQQDAEAVSRASRANTRRADVKPVCTGDMVYVWRATSDYTGWSGPGMVVAESSNGRSLWISLRGYLIKASREQVRLATSEERLGAEVAAVVAPQMLEKLEAGVLRHFNDIENEGGPLAEPQGIEEMDYEPSVTSEKENEAAASPLSSTVDDVAMEESAIPKENIAPREELPQDAEERADTSGEGASTREPLSSVPEGGPTPTASRRSSIRVDEASSGSFPFGPMRPERGGHRATPMPFPFSSPPASWPPAHSASNFVEMANEEKVDHDGVNLKYDRLRSKWIPREAAKNQETFEAVDAQALYSHRDRFFYLTKKKESPGQVTFTKLSHEETKIFRASREKEIKIAAGFRSGHDSEFMDRYKPTEQFQALPDDFDARKKDPKFMEKVAPKSRWCVVGWKDPLLHSVERAAPTPLTQSMYLYMQLCATRKWSSKVKDAKTAFLQGKATTRKQKLACQQPADMVFPGCSPEQLILLNGEVYGLVTGPAWWRRSLLERVNVYDRCVLTLDGKKEENEDENRTQGIIVIEVDDVLEAGGPRHQALMKKLESIFTFGKVVELQQHPEGAAYAGRRVMQDKKDYSFSHTMADYILNRLPYVTMSRRVAKKDAGTTPLSPEEEGQLRGAIASVNWVAREGRPDASAAASILARAFPSPMVSHVLAVNQVIERLKTNHVVMKVHSIPEDQIRHFVISDSAFDKSGNEKSQHGWLQGVTTPDLNAGREAPVSLIAWRSRKLRRKAANTLLCESIAMSAAVGALEKQVAMWQSFRLARFDPRSIAVDDETARGLRGTATVIAEDAPEFTDPAAVAVVDAKSLFDSAATEQAQGDDDRAALEVAIIQESMAKLKGRMRWIPHNYNPADALTKLQGAHEEPLHRLLSRSSFRIEEEKDVLARGKQSECRMKTKLSSSHVKDNFGG</sequence>
<dbReference type="InterPro" id="IPR001584">
    <property type="entry name" value="Integrase_cat-core"/>
</dbReference>
<feature type="compositionally biased region" description="Basic and acidic residues" evidence="1">
    <location>
        <begin position="1078"/>
        <end position="1091"/>
    </location>
</feature>
<organism evidence="3 4">
    <name type="scientific">Symbiodinium natans</name>
    <dbReference type="NCBI Taxonomy" id="878477"/>
    <lineage>
        <taxon>Eukaryota</taxon>
        <taxon>Sar</taxon>
        <taxon>Alveolata</taxon>
        <taxon>Dinophyceae</taxon>
        <taxon>Suessiales</taxon>
        <taxon>Symbiodiniaceae</taxon>
        <taxon>Symbiodinium</taxon>
    </lineage>
</organism>
<dbReference type="EMBL" id="CAJNDS010002456">
    <property type="protein sequence ID" value="CAE7483191.1"/>
    <property type="molecule type" value="Genomic_DNA"/>
</dbReference>
<evidence type="ECO:0000259" key="2">
    <source>
        <dbReference type="PROSITE" id="PS50994"/>
    </source>
</evidence>
<feature type="region of interest" description="Disordered" evidence="1">
    <location>
        <begin position="1066"/>
        <end position="1091"/>
    </location>
</feature>
<feature type="compositionally biased region" description="Basic and acidic residues" evidence="1">
    <location>
        <begin position="529"/>
        <end position="542"/>
    </location>
</feature>
<gene>
    <name evidence="3" type="ORF">SNAT2548_LOCUS27122</name>
</gene>
<feature type="region of interest" description="Disordered" evidence="1">
    <location>
        <begin position="624"/>
        <end position="644"/>
    </location>
</feature>
<dbReference type="InterPro" id="IPR012337">
    <property type="entry name" value="RNaseH-like_sf"/>
</dbReference>
<comment type="caution">
    <text evidence="3">The sequence shown here is derived from an EMBL/GenBank/DDBJ whole genome shotgun (WGS) entry which is preliminary data.</text>
</comment>
<dbReference type="OrthoDB" id="448248at2759"/>
<keyword evidence="4" id="KW-1185">Reference proteome</keyword>
<protein>
    <recommendedName>
        <fullName evidence="2">Integrase catalytic domain-containing protein</fullName>
    </recommendedName>
</protein>
<evidence type="ECO:0000256" key="1">
    <source>
        <dbReference type="SAM" id="MobiDB-lite"/>
    </source>
</evidence>
<feature type="domain" description="Integrase catalytic" evidence="2">
    <location>
        <begin position="1153"/>
        <end position="1318"/>
    </location>
</feature>
<evidence type="ECO:0000313" key="3">
    <source>
        <dbReference type="EMBL" id="CAE7483191.1"/>
    </source>
</evidence>
<proteinExistence type="predicted"/>
<dbReference type="GO" id="GO:0015074">
    <property type="term" value="P:DNA integration"/>
    <property type="evidence" value="ECO:0007669"/>
    <property type="project" value="InterPro"/>
</dbReference>
<dbReference type="GO" id="GO:0003676">
    <property type="term" value="F:nucleic acid binding"/>
    <property type="evidence" value="ECO:0007669"/>
    <property type="project" value="InterPro"/>
</dbReference>
<feature type="region of interest" description="Disordered" evidence="1">
    <location>
        <begin position="67"/>
        <end position="89"/>
    </location>
</feature>
<dbReference type="InterPro" id="IPR050951">
    <property type="entry name" value="Retrovirus_Pol_polyprotein"/>
</dbReference>
<dbReference type="PANTHER" id="PTHR37984">
    <property type="entry name" value="PROTEIN CBG26694"/>
    <property type="match status" value="1"/>
</dbReference>
<dbReference type="SUPFAM" id="SSF53098">
    <property type="entry name" value="Ribonuclease H-like"/>
    <property type="match status" value="1"/>
</dbReference>
<dbReference type="Proteomes" id="UP000604046">
    <property type="component" value="Unassembled WGS sequence"/>
</dbReference>
<dbReference type="InterPro" id="IPR036397">
    <property type="entry name" value="RNaseH_sf"/>
</dbReference>
<feature type="compositionally biased region" description="Low complexity" evidence="1">
    <location>
        <begin position="498"/>
        <end position="513"/>
    </location>
</feature>
<dbReference type="PROSITE" id="PS50994">
    <property type="entry name" value="INTEGRASE"/>
    <property type="match status" value="1"/>
</dbReference>
<dbReference type="Gene3D" id="3.30.420.10">
    <property type="entry name" value="Ribonuclease H-like superfamily/Ribonuclease H"/>
    <property type="match status" value="1"/>
</dbReference>